<protein>
    <recommendedName>
        <fullName evidence="2">BZIP domain-containing protein</fullName>
    </recommendedName>
</protein>
<feature type="region of interest" description="Disordered" evidence="1">
    <location>
        <begin position="181"/>
        <end position="269"/>
    </location>
</feature>
<feature type="compositionally biased region" description="Polar residues" evidence="1">
    <location>
        <begin position="92"/>
        <end position="107"/>
    </location>
</feature>
<dbReference type="InterPro" id="IPR004827">
    <property type="entry name" value="bZIP"/>
</dbReference>
<feature type="compositionally biased region" description="Low complexity" evidence="1">
    <location>
        <begin position="233"/>
        <end position="249"/>
    </location>
</feature>
<evidence type="ECO:0000313" key="4">
    <source>
        <dbReference type="Proteomes" id="UP000572817"/>
    </source>
</evidence>
<feature type="domain" description="BZIP" evidence="2">
    <location>
        <begin position="38"/>
        <end position="53"/>
    </location>
</feature>
<evidence type="ECO:0000313" key="3">
    <source>
        <dbReference type="EMBL" id="KAF4307265.1"/>
    </source>
</evidence>
<keyword evidence="4" id="KW-1185">Reference proteome</keyword>
<feature type="region of interest" description="Disordered" evidence="1">
    <location>
        <begin position="71"/>
        <end position="109"/>
    </location>
</feature>
<accession>A0A8H4ITC6</accession>
<evidence type="ECO:0000256" key="1">
    <source>
        <dbReference type="SAM" id="MobiDB-lite"/>
    </source>
</evidence>
<evidence type="ECO:0000259" key="2">
    <source>
        <dbReference type="PROSITE" id="PS00036"/>
    </source>
</evidence>
<name>A0A8H4ITC6_9PEZI</name>
<feature type="compositionally biased region" description="Basic and acidic residues" evidence="1">
    <location>
        <begin position="71"/>
        <end position="90"/>
    </location>
</feature>
<dbReference type="PROSITE" id="PS00036">
    <property type="entry name" value="BZIP_BASIC"/>
    <property type="match status" value="1"/>
</dbReference>
<proteinExistence type="predicted"/>
<reference evidence="3" key="1">
    <citation type="submission" date="2020-04" db="EMBL/GenBank/DDBJ databases">
        <title>Genome Assembly and Annotation of Botryosphaeria dothidea sdau 11-99, a Latent Pathogen of Apple Fruit Ring Rot in China.</title>
        <authorList>
            <person name="Yu C."/>
            <person name="Diao Y."/>
            <person name="Lu Q."/>
            <person name="Zhao J."/>
            <person name="Cui S."/>
            <person name="Peng C."/>
            <person name="He B."/>
            <person name="Liu H."/>
        </authorList>
    </citation>
    <scope>NUCLEOTIDE SEQUENCE [LARGE SCALE GENOMIC DNA]</scope>
    <source>
        <strain evidence="3">Sdau11-99</strain>
    </source>
</reference>
<dbReference type="EMBL" id="WWBZ02000033">
    <property type="protein sequence ID" value="KAF4307265.1"/>
    <property type="molecule type" value="Genomic_DNA"/>
</dbReference>
<dbReference type="Proteomes" id="UP000572817">
    <property type="component" value="Unassembled WGS sequence"/>
</dbReference>
<organism evidence="3 4">
    <name type="scientific">Botryosphaeria dothidea</name>
    <dbReference type="NCBI Taxonomy" id="55169"/>
    <lineage>
        <taxon>Eukaryota</taxon>
        <taxon>Fungi</taxon>
        <taxon>Dikarya</taxon>
        <taxon>Ascomycota</taxon>
        <taxon>Pezizomycotina</taxon>
        <taxon>Dothideomycetes</taxon>
        <taxon>Dothideomycetes incertae sedis</taxon>
        <taxon>Botryosphaeriales</taxon>
        <taxon>Botryosphaeriaceae</taxon>
        <taxon>Botryosphaeria</taxon>
    </lineage>
</organism>
<dbReference type="PANTHER" id="PTHR39607:SF3">
    <property type="entry name" value="BZIP DOMAIN-CONTAINING PROTEIN"/>
    <property type="match status" value="1"/>
</dbReference>
<dbReference type="GO" id="GO:0003700">
    <property type="term" value="F:DNA-binding transcription factor activity"/>
    <property type="evidence" value="ECO:0007669"/>
    <property type="project" value="InterPro"/>
</dbReference>
<feature type="region of interest" description="Disordered" evidence="1">
    <location>
        <begin position="1"/>
        <end position="29"/>
    </location>
</feature>
<dbReference type="InterPro" id="IPR052635">
    <property type="entry name" value="Sec_Metab_Biosynth_Reg"/>
</dbReference>
<dbReference type="AlphaFoldDB" id="A0A8H4ITC6"/>
<sequence>MSERPASPAAKRSRVNSKSGTPKDPAEELSEVANLIERRRMQNRISQRNYRNKIRVRLEKLEAMVDSQKKEQLLQTAEKETQDSAVHDADMQNGSTPAQNSSTSTPHFMNKDSSKLRFESSLDNCDFCLEPSGAELCQCPQMRSFLSAHFPDGDPSSATTDSSSFQYIDPMELLDLPSPIIQQPQPPAPMIPTVNNLKGEDGNNGVRDNVHTPSDPSPLTPPLVESSSHTRQSSNPSLPFPLSSPMFPMYPGTPYPNGIQYSAPGPRAQ</sequence>
<dbReference type="PANTHER" id="PTHR39607">
    <property type="entry name" value="XANTHOCILLIN BIOSYNTHESIS CLUSTER TRANSCRIPTION FACTOR XANC-RELATED"/>
    <property type="match status" value="1"/>
</dbReference>
<dbReference type="CDD" id="cd14688">
    <property type="entry name" value="bZIP_YAP"/>
    <property type="match status" value="1"/>
</dbReference>
<comment type="caution">
    <text evidence="3">The sequence shown here is derived from an EMBL/GenBank/DDBJ whole genome shotgun (WGS) entry which is preliminary data.</text>
</comment>
<dbReference type="OrthoDB" id="194358at2759"/>
<gene>
    <name evidence="3" type="ORF">GTA08_BOTSDO04864</name>
</gene>